<name>M5GEQ9_DACPD</name>
<sequence>MPFTLTPALKSTADIILCCSDGVQFVVHSAVIRYASASFAETYDLPAKVEIEHLRVNIYETSSVMDFLLSKIYGLPPSSEPTNIDILIARMKVASTFNMHEITNDRKVELLGTDYLYRRPLDLLAIGMDHHLPELVGQAIEQTFKLSEDKLLNSPMQILPANVPSRLLTARHDRARAIHSRLEGFISGPNREVYGLPTCPRCQSTHPWLVSWIAAVKLELLDLPTTSTIFSPAFVNNVQDDYIQHCDCRVDANTSSHEMMNKLKAIIDPEFPIPTSWDF</sequence>
<dbReference type="AlphaFoldDB" id="M5GEQ9"/>
<dbReference type="RefSeq" id="XP_040630387.1">
    <property type="nucleotide sequence ID" value="XM_040768125.1"/>
</dbReference>
<dbReference type="EMBL" id="JH795859">
    <property type="protein sequence ID" value="EJU03493.1"/>
    <property type="molecule type" value="Genomic_DNA"/>
</dbReference>
<gene>
    <name evidence="1" type="ORF">DACRYDRAFT_105655</name>
</gene>
<dbReference type="HOGENOM" id="CLU_997546_0_0_1"/>
<proteinExistence type="predicted"/>
<keyword evidence="2" id="KW-1185">Reference proteome</keyword>
<dbReference type="Proteomes" id="UP000030653">
    <property type="component" value="Unassembled WGS sequence"/>
</dbReference>
<organism evidence="1 2">
    <name type="scientific">Dacryopinax primogenitus (strain DJM 731)</name>
    <name type="common">Brown rot fungus</name>
    <dbReference type="NCBI Taxonomy" id="1858805"/>
    <lineage>
        <taxon>Eukaryota</taxon>
        <taxon>Fungi</taxon>
        <taxon>Dikarya</taxon>
        <taxon>Basidiomycota</taxon>
        <taxon>Agaricomycotina</taxon>
        <taxon>Dacrymycetes</taxon>
        <taxon>Dacrymycetales</taxon>
        <taxon>Dacrymycetaceae</taxon>
        <taxon>Dacryopinax</taxon>
    </lineage>
</organism>
<reference evidence="1 2" key="1">
    <citation type="journal article" date="2012" name="Science">
        <title>The Paleozoic origin of enzymatic lignin decomposition reconstructed from 31 fungal genomes.</title>
        <authorList>
            <person name="Floudas D."/>
            <person name="Binder M."/>
            <person name="Riley R."/>
            <person name="Barry K."/>
            <person name="Blanchette R.A."/>
            <person name="Henrissat B."/>
            <person name="Martinez A.T."/>
            <person name="Otillar R."/>
            <person name="Spatafora J.W."/>
            <person name="Yadav J.S."/>
            <person name="Aerts A."/>
            <person name="Benoit I."/>
            <person name="Boyd A."/>
            <person name="Carlson A."/>
            <person name="Copeland A."/>
            <person name="Coutinho P.M."/>
            <person name="de Vries R.P."/>
            <person name="Ferreira P."/>
            <person name="Findley K."/>
            <person name="Foster B."/>
            <person name="Gaskell J."/>
            <person name="Glotzer D."/>
            <person name="Gorecki P."/>
            <person name="Heitman J."/>
            <person name="Hesse C."/>
            <person name="Hori C."/>
            <person name="Igarashi K."/>
            <person name="Jurgens J.A."/>
            <person name="Kallen N."/>
            <person name="Kersten P."/>
            <person name="Kohler A."/>
            <person name="Kuees U."/>
            <person name="Kumar T.K.A."/>
            <person name="Kuo A."/>
            <person name="LaButti K."/>
            <person name="Larrondo L.F."/>
            <person name="Lindquist E."/>
            <person name="Ling A."/>
            <person name="Lombard V."/>
            <person name="Lucas S."/>
            <person name="Lundell T."/>
            <person name="Martin R."/>
            <person name="McLaughlin D.J."/>
            <person name="Morgenstern I."/>
            <person name="Morin E."/>
            <person name="Murat C."/>
            <person name="Nagy L.G."/>
            <person name="Nolan M."/>
            <person name="Ohm R.A."/>
            <person name="Patyshakuliyeva A."/>
            <person name="Rokas A."/>
            <person name="Ruiz-Duenas F.J."/>
            <person name="Sabat G."/>
            <person name="Salamov A."/>
            <person name="Samejima M."/>
            <person name="Schmutz J."/>
            <person name="Slot J.C."/>
            <person name="St John F."/>
            <person name="Stenlid J."/>
            <person name="Sun H."/>
            <person name="Sun S."/>
            <person name="Syed K."/>
            <person name="Tsang A."/>
            <person name="Wiebenga A."/>
            <person name="Young D."/>
            <person name="Pisabarro A."/>
            <person name="Eastwood D.C."/>
            <person name="Martin F."/>
            <person name="Cullen D."/>
            <person name="Grigoriev I.V."/>
            <person name="Hibbett D.S."/>
        </authorList>
    </citation>
    <scope>NUCLEOTIDE SEQUENCE [LARGE SCALE GENOMIC DNA]</scope>
    <source>
        <strain evidence="1 2">DJM-731 SS1</strain>
    </source>
</reference>
<evidence type="ECO:0000313" key="2">
    <source>
        <dbReference type="Proteomes" id="UP000030653"/>
    </source>
</evidence>
<evidence type="ECO:0008006" key="3">
    <source>
        <dbReference type="Google" id="ProtNLM"/>
    </source>
</evidence>
<evidence type="ECO:0000313" key="1">
    <source>
        <dbReference type="EMBL" id="EJU03493.1"/>
    </source>
</evidence>
<dbReference type="STRING" id="1858805.M5GEQ9"/>
<dbReference type="GeneID" id="63683187"/>
<dbReference type="OrthoDB" id="2914220at2759"/>
<accession>M5GEQ9</accession>
<protein>
    <recommendedName>
        <fullName evidence="3">BTB domain-containing protein</fullName>
    </recommendedName>
</protein>